<evidence type="ECO:0000313" key="8">
    <source>
        <dbReference type="Proteomes" id="UP000734854"/>
    </source>
</evidence>
<dbReference type="Proteomes" id="UP000734854">
    <property type="component" value="Unassembled WGS sequence"/>
</dbReference>
<evidence type="ECO:0000256" key="4">
    <source>
        <dbReference type="ARBA" id="ARBA00023242"/>
    </source>
</evidence>
<feature type="domain" description="NAC" evidence="6">
    <location>
        <begin position="58"/>
        <end position="112"/>
    </location>
</feature>
<proteinExistence type="predicted"/>
<dbReference type="AlphaFoldDB" id="A0A8J5G2A4"/>
<dbReference type="InterPro" id="IPR036093">
    <property type="entry name" value="NAC_dom_sf"/>
</dbReference>
<dbReference type="Gene3D" id="2.170.150.80">
    <property type="entry name" value="NAC domain"/>
    <property type="match status" value="1"/>
</dbReference>
<evidence type="ECO:0000256" key="2">
    <source>
        <dbReference type="ARBA" id="ARBA00023125"/>
    </source>
</evidence>
<keyword evidence="8" id="KW-1185">Reference proteome</keyword>
<dbReference type="PANTHER" id="PTHR31744:SF208">
    <property type="entry name" value="(WILD MALAYSIAN BANANA) HYPOTHETICAL PROTEIN"/>
    <property type="match status" value="1"/>
</dbReference>
<dbReference type="GO" id="GO:0003677">
    <property type="term" value="F:DNA binding"/>
    <property type="evidence" value="ECO:0007669"/>
    <property type="project" value="UniProtKB-KW"/>
</dbReference>
<organism evidence="7 8">
    <name type="scientific">Zingiber officinale</name>
    <name type="common">Ginger</name>
    <name type="synonym">Amomum zingiber</name>
    <dbReference type="NCBI Taxonomy" id="94328"/>
    <lineage>
        <taxon>Eukaryota</taxon>
        <taxon>Viridiplantae</taxon>
        <taxon>Streptophyta</taxon>
        <taxon>Embryophyta</taxon>
        <taxon>Tracheophyta</taxon>
        <taxon>Spermatophyta</taxon>
        <taxon>Magnoliopsida</taxon>
        <taxon>Liliopsida</taxon>
        <taxon>Zingiberales</taxon>
        <taxon>Zingiberaceae</taxon>
        <taxon>Zingiber</taxon>
    </lineage>
</organism>
<feature type="region of interest" description="Disordered" evidence="5">
    <location>
        <begin position="1"/>
        <end position="24"/>
    </location>
</feature>
<comment type="caution">
    <text evidence="7">The sequence shown here is derived from an EMBL/GenBank/DDBJ whole genome shotgun (WGS) entry which is preliminary data.</text>
</comment>
<keyword evidence="3" id="KW-0804">Transcription</keyword>
<accession>A0A8J5G2A4</accession>
<evidence type="ECO:0000256" key="1">
    <source>
        <dbReference type="ARBA" id="ARBA00023015"/>
    </source>
</evidence>
<dbReference type="InterPro" id="IPR003441">
    <property type="entry name" value="NAC-dom"/>
</dbReference>
<dbReference type="PANTHER" id="PTHR31744">
    <property type="entry name" value="PROTEIN CUP-SHAPED COTYLEDON 2-RELATED"/>
    <property type="match status" value="1"/>
</dbReference>
<evidence type="ECO:0000259" key="6">
    <source>
        <dbReference type="PROSITE" id="PS51005"/>
    </source>
</evidence>
<gene>
    <name evidence="7" type="ORF">ZIOFF_042788</name>
</gene>
<keyword evidence="1" id="KW-0805">Transcription regulation</keyword>
<keyword evidence="4" id="KW-0539">Nucleus</keyword>
<keyword evidence="2" id="KW-0238">DNA-binding</keyword>
<dbReference type="PROSITE" id="PS51005">
    <property type="entry name" value="NAC"/>
    <property type="match status" value="1"/>
</dbReference>
<dbReference type="EMBL" id="JACMSC010000012">
    <property type="protein sequence ID" value="KAG6494998.1"/>
    <property type="molecule type" value="Genomic_DNA"/>
</dbReference>
<dbReference type="GO" id="GO:0006355">
    <property type="term" value="P:regulation of DNA-templated transcription"/>
    <property type="evidence" value="ECO:0007669"/>
    <property type="project" value="InterPro"/>
</dbReference>
<reference evidence="7 8" key="1">
    <citation type="submission" date="2020-08" db="EMBL/GenBank/DDBJ databases">
        <title>Plant Genome Project.</title>
        <authorList>
            <person name="Zhang R.-G."/>
        </authorList>
    </citation>
    <scope>NUCLEOTIDE SEQUENCE [LARGE SCALE GENOMIC DNA]</scope>
    <source>
        <tissue evidence="7">Rhizome</tissue>
    </source>
</reference>
<dbReference type="Pfam" id="PF02365">
    <property type="entry name" value="NAM"/>
    <property type="match status" value="1"/>
</dbReference>
<evidence type="ECO:0000313" key="7">
    <source>
        <dbReference type="EMBL" id="KAG6494998.1"/>
    </source>
</evidence>
<name>A0A8J5G2A4_ZINOF</name>
<evidence type="ECO:0000256" key="3">
    <source>
        <dbReference type="ARBA" id="ARBA00023163"/>
    </source>
</evidence>
<evidence type="ECO:0000256" key="5">
    <source>
        <dbReference type="SAM" id="MobiDB-lite"/>
    </source>
</evidence>
<sequence>MAEQEEIKGVQVTPEKAAGEAEPDAVELTAPAGWTKKLLIAILSLGTWLFLWCVHSRLPPGFRFRFTDDELVGYYLKRKVDGLSFELEIIPVVELYKYEPWELPDDSHLRRE</sequence>
<dbReference type="SUPFAM" id="SSF101941">
    <property type="entry name" value="NAC domain"/>
    <property type="match status" value="1"/>
</dbReference>
<protein>
    <recommendedName>
        <fullName evidence="6">NAC domain-containing protein</fullName>
    </recommendedName>
</protein>